<dbReference type="PANTHER" id="PTHR30472">
    <property type="entry name" value="FERRIC ENTEROBACTIN TRANSPORT SYSTEM PERMEASE PROTEIN"/>
    <property type="match status" value="1"/>
</dbReference>
<dbReference type="InterPro" id="IPR037294">
    <property type="entry name" value="ABC_BtuC-like"/>
</dbReference>
<dbReference type="SUPFAM" id="SSF81345">
    <property type="entry name" value="ABC transporter involved in vitamin B12 uptake, BtuC"/>
    <property type="match status" value="1"/>
</dbReference>
<proteinExistence type="inferred from homology"/>
<comment type="similarity">
    <text evidence="2">Belongs to the binding-protein-dependent transport system permease family. FecCD subfamily.</text>
</comment>
<feature type="transmembrane region" description="Helical" evidence="8">
    <location>
        <begin position="324"/>
        <end position="343"/>
    </location>
</feature>
<dbReference type="RefSeq" id="WP_115730073.1">
    <property type="nucleotide sequence ID" value="NZ_BAAAVY010000006.1"/>
</dbReference>
<feature type="transmembrane region" description="Helical" evidence="8">
    <location>
        <begin position="103"/>
        <end position="122"/>
    </location>
</feature>
<dbReference type="GO" id="GO:0022857">
    <property type="term" value="F:transmembrane transporter activity"/>
    <property type="evidence" value="ECO:0007669"/>
    <property type="project" value="InterPro"/>
</dbReference>
<evidence type="ECO:0000256" key="8">
    <source>
        <dbReference type="SAM" id="Phobius"/>
    </source>
</evidence>
<feature type="transmembrane region" description="Helical" evidence="8">
    <location>
        <begin position="293"/>
        <end position="318"/>
    </location>
</feature>
<dbReference type="OrthoDB" id="9811975at2"/>
<evidence type="ECO:0000256" key="6">
    <source>
        <dbReference type="ARBA" id="ARBA00022989"/>
    </source>
</evidence>
<dbReference type="PANTHER" id="PTHR30472:SF24">
    <property type="entry name" value="FERRIC ENTEROBACTIN TRANSPORT SYSTEM PERMEASE PROTEIN FEPG"/>
    <property type="match status" value="1"/>
</dbReference>
<evidence type="ECO:0000256" key="3">
    <source>
        <dbReference type="ARBA" id="ARBA00022448"/>
    </source>
</evidence>
<keyword evidence="7 8" id="KW-0472">Membrane</keyword>
<evidence type="ECO:0000256" key="4">
    <source>
        <dbReference type="ARBA" id="ARBA00022475"/>
    </source>
</evidence>
<comment type="subcellular location">
    <subcellularLocation>
        <location evidence="1">Cell membrane</location>
        <topology evidence="1">Multi-pass membrane protein</topology>
    </subcellularLocation>
</comment>
<name>A0A380WF79_AMIAI</name>
<organism evidence="9 10">
    <name type="scientific">Aminobacter aminovorans</name>
    <name type="common">Chelatobacter heintzii</name>
    <dbReference type="NCBI Taxonomy" id="83263"/>
    <lineage>
        <taxon>Bacteria</taxon>
        <taxon>Pseudomonadati</taxon>
        <taxon>Pseudomonadota</taxon>
        <taxon>Alphaproteobacteria</taxon>
        <taxon>Hyphomicrobiales</taxon>
        <taxon>Phyllobacteriaceae</taxon>
        <taxon>Aminobacter</taxon>
    </lineage>
</organism>
<reference evidence="9 10" key="1">
    <citation type="submission" date="2018-06" db="EMBL/GenBank/DDBJ databases">
        <authorList>
            <consortium name="Pathogen Informatics"/>
            <person name="Doyle S."/>
        </authorList>
    </citation>
    <scope>NUCLEOTIDE SEQUENCE [LARGE SCALE GENOMIC DNA]</scope>
    <source>
        <strain evidence="9 10">NCTC10684</strain>
    </source>
</reference>
<sequence>MSIVAPRLSPALARINRRAWIAVAIIALVAVALALCGVGFGSTLIDPRRIVEILLGEGARGERVVVLQLRAPRVAIAALAGGAMAVSGYLLQKVTRNELASPGVLGVIGGAGLGVVIFLALLSDESNSLVTSIVWQPVAAMIGASLAIAAVFLLSGQQASSAVRLLLFGIAVGAVCKAATLILMIVGPIYRTTQASRWLAGAVNEINWGEVQVVAIGLAIAMVGVVAVARRLPPTDLDEVSARGLGLNLPVFRILVFALASALTALAVAFAGGVGFIGLMAPHLARLIVGRPVLAGIAASFLLGAIMLIGADLIVRVLFAPTEVPAGTVTAVIGTPYFLYLVLRRGSTNG</sequence>
<protein>
    <submittedName>
        <fullName evidence="9">Probable siderophore transport system permease protein yfhA</fullName>
    </submittedName>
</protein>
<dbReference type="GO" id="GO:0005886">
    <property type="term" value="C:plasma membrane"/>
    <property type="evidence" value="ECO:0007669"/>
    <property type="project" value="UniProtKB-SubCell"/>
</dbReference>
<dbReference type="GO" id="GO:0033214">
    <property type="term" value="P:siderophore-iron import into cell"/>
    <property type="evidence" value="ECO:0007669"/>
    <property type="project" value="TreeGrafter"/>
</dbReference>
<feature type="transmembrane region" description="Helical" evidence="8">
    <location>
        <begin position="74"/>
        <end position="91"/>
    </location>
</feature>
<dbReference type="Pfam" id="PF01032">
    <property type="entry name" value="FecCD"/>
    <property type="match status" value="1"/>
</dbReference>
<evidence type="ECO:0000256" key="7">
    <source>
        <dbReference type="ARBA" id="ARBA00023136"/>
    </source>
</evidence>
<evidence type="ECO:0000256" key="5">
    <source>
        <dbReference type="ARBA" id="ARBA00022692"/>
    </source>
</evidence>
<evidence type="ECO:0000313" key="10">
    <source>
        <dbReference type="Proteomes" id="UP000254701"/>
    </source>
</evidence>
<evidence type="ECO:0000256" key="2">
    <source>
        <dbReference type="ARBA" id="ARBA00007935"/>
    </source>
</evidence>
<dbReference type="Gene3D" id="1.10.3470.10">
    <property type="entry name" value="ABC transporter involved in vitamin B12 uptake, BtuC"/>
    <property type="match status" value="1"/>
</dbReference>
<dbReference type="InterPro" id="IPR000522">
    <property type="entry name" value="ABC_transptr_permease_BtuC"/>
</dbReference>
<evidence type="ECO:0000313" key="9">
    <source>
        <dbReference type="EMBL" id="SUU87590.1"/>
    </source>
</evidence>
<keyword evidence="4" id="KW-1003">Cell membrane</keyword>
<feature type="transmembrane region" description="Helical" evidence="8">
    <location>
        <begin position="252"/>
        <end position="281"/>
    </location>
</feature>
<accession>A0A380WF79</accession>
<dbReference type="Proteomes" id="UP000254701">
    <property type="component" value="Unassembled WGS sequence"/>
</dbReference>
<feature type="transmembrane region" description="Helical" evidence="8">
    <location>
        <begin position="211"/>
        <end position="232"/>
    </location>
</feature>
<dbReference type="EMBL" id="UFSM01000001">
    <property type="protein sequence ID" value="SUU87590.1"/>
    <property type="molecule type" value="Genomic_DNA"/>
</dbReference>
<feature type="transmembrane region" description="Helical" evidence="8">
    <location>
        <begin position="134"/>
        <end position="154"/>
    </location>
</feature>
<keyword evidence="3" id="KW-0813">Transport</keyword>
<gene>
    <name evidence="9" type="primary">yfhA_2</name>
    <name evidence="9" type="ORF">NCTC10684_00791</name>
</gene>
<dbReference type="CDD" id="cd06550">
    <property type="entry name" value="TM_ABC_iron-siderophores_like"/>
    <property type="match status" value="1"/>
</dbReference>
<feature type="transmembrane region" description="Helical" evidence="8">
    <location>
        <begin position="20"/>
        <end position="45"/>
    </location>
</feature>
<dbReference type="AlphaFoldDB" id="A0A380WF79"/>
<evidence type="ECO:0000256" key="1">
    <source>
        <dbReference type="ARBA" id="ARBA00004651"/>
    </source>
</evidence>
<keyword evidence="6 8" id="KW-1133">Transmembrane helix</keyword>
<keyword evidence="5 8" id="KW-0812">Transmembrane</keyword>
<feature type="transmembrane region" description="Helical" evidence="8">
    <location>
        <begin position="166"/>
        <end position="190"/>
    </location>
</feature>